<name>A0A8H3FLY4_9LECA</name>
<proteinExistence type="predicted"/>
<protein>
    <submittedName>
        <fullName evidence="1">Uncharacterized protein</fullName>
    </submittedName>
</protein>
<organism evidence="1 2">
    <name type="scientific">Imshaugia aleurites</name>
    <dbReference type="NCBI Taxonomy" id="172621"/>
    <lineage>
        <taxon>Eukaryota</taxon>
        <taxon>Fungi</taxon>
        <taxon>Dikarya</taxon>
        <taxon>Ascomycota</taxon>
        <taxon>Pezizomycotina</taxon>
        <taxon>Lecanoromycetes</taxon>
        <taxon>OSLEUM clade</taxon>
        <taxon>Lecanoromycetidae</taxon>
        <taxon>Lecanorales</taxon>
        <taxon>Lecanorineae</taxon>
        <taxon>Parmeliaceae</taxon>
        <taxon>Imshaugia</taxon>
    </lineage>
</organism>
<dbReference type="AlphaFoldDB" id="A0A8H3FLY4"/>
<evidence type="ECO:0000313" key="2">
    <source>
        <dbReference type="Proteomes" id="UP000664534"/>
    </source>
</evidence>
<accession>A0A8H3FLY4</accession>
<keyword evidence="2" id="KW-1185">Reference proteome</keyword>
<gene>
    <name evidence="1" type="ORF">IMSHALPRED_007460</name>
</gene>
<reference evidence="1" key="1">
    <citation type="submission" date="2021-03" db="EMBL/GenBank/DDBJ databases">
        <authorList>
            <person name="Tagirdzhanova G."/>
        </authorList>
    </citation>
    <scope>NUCLEOTIDE SEQUENCE</scope>
</reference>
<dbReference type="Proteomes" id="UP000664534">
    <property type="component" value="Unassembled WGS sequence"/>
</dbReference>
<sequence length="195" mass="21098">MTRTTITDIHITIIRNLEDLILELLLVPHEMQDLLIVAAPVIRREMRDPFLELVLVTRKTYLFVPDISHLDLSLLGLLCDTSHGVSLLGDMSHLLPVAGRLLGVDRVLLLRIKVALVIVITLDIMVTPATQDPDLGLGAVRGRPMSVGTAILRNLSIAVGSRVCSVVDEGCKQPLSILLANIGAADASKDPQPLA</sequence>
<evidence type="ECO:0000313" key="1">
    <source>
        <dbReference type="EMBL" id="CAF9928406.1"/>
    </source>
</evidence>
<dbReference type="EMBL" id="CAJPDT010000049">
    <property type="protein sequence ID" value="CAF9928406.1"/>
    <property type="molecule type" value="Genomic_DNA"/>
</dbReference>
<comment type="caution">
    <text evidence="1">The sequence shown here is derived from an EMBL/GenBank/DDBJ whole genome shotgun (WGS) entry which is preliminary data.</text>
</comment>